<feature type="region of interest" description="Disordered" evidence="12">
    <location>
        <begin position="1359"/>
        <end position="1378"/>
    </location>
</feature>
<dbReference type="FunFam" id="2.60.40.10:FF:000085">
    <property type="entry name" value="Myosin-binding protein C, slow type"/>
    <property type="match status" value="1"/>
</dbReference>
<keyword evidence="1" id="KW-0787">Thick filament</keyword>
<sequence>MYRENGSVALGFGLGGRTQTLRKLQKLLLAGYTYVYSRGNASLLLLPWPTHFASVDGSGIALKGAPGRINERERERDLKIEMFGLAGLSLARPTEQAGDVRSKGKTGKCQERLTKHIPQGLPFKGRTGGESESETHCVHSNINLLIVFRYSKVMEIFVFVFNIRPVFDHIVDISAAVAARIKKICFLCSIATESLDQIINKNKAQSSIEKGKDITFVTKVDSTNLLRKPNMKWLKGKWLDLGSKAGKHLQFKETYDRNTKIYTYEMSIIKVVDGDAGGYRCEVTSKDKCDSCTFDISVQAVEEEQQDNILEAFKRSGDADEDAGDLDFSALLKKRQKKKQAPKEEVDVWEILKGANPCDYEKIAFQYGITDLRGMLKRLKKMKMESKKSDGAFLRKLDSAYSVDKGKTIQLTVEVADPDAPVTWLKNGQEIKPSAKYVFESVGNKRTLTINKCNLSDDAAYECVVGEEKSFTEVFVKEPPITITKPLDDVLTVVGEKVEFEVEVSEEGANVKWMKDGVELTRETAGSKYRIKKAGKKHILIINEATKEDIGMYYAFTNGGESKAELEVEDKELQVLQSIADLTVKSAEQAVFKCEVSDEKVTGKWFKDGVEVQPSDRIKITHIGRTHKLTIDDVKSSDAGDYTFVPDGYALSLSAKLNFLEIKIEYVPRQDPPKIHLDTSGTGNKNTITVVAGNKLRLDVEITGEPAPTVCWMKGDKVVAEAEGRVRVETRKTLCSFVIEGAERGDEGLYHIAVNNPAGEDKADLFIRVVDVPNPPENVKCSSVGEDCATIAWDPPAFDGGVPIKGYLMEKKKVGSARWTKLNFDVYESTTYEAKKMIEGVRYEMRVFAVNGIGVSQPSANSEPFMPIAATSEPTRLVVDDVTDTTCALKWLPPEKIGAGGIDGYIIEYCKEGGDQWVQANAAPVAKNQYRVKDLPVGEKMLFRVVAVNVAGRSPPATTAQAVTIREIMETPKIRLPRQLRTKLIRVVGEKLNLVIPFQGKPRPVVTWFKDGAPLDGKTIGTRTSEVDSILFIRSAERDHSGKYTLSVQIENVSDSADIYIQIVDKPGPPIAVHVTDVWGFNAALEWKPPKDDGNCDIIGYTIQKADMKTKDWFTVYEHNRRPGCTVSDLVMGNEYSFRVFSENICGHSDEPGVSKNNAVVTKTGLAYKPPPFKEKDMTRSPKFTAPLVNRTVVAGYAAAISCAVRGFPKPKIIWMKNNMIIGEDPKFLMQNNQGVLTLNIRKPSMFDGGRYSCRAINDLGQDEVECKLEVRVQVDEGVSVDWAVGVPPLYCCEEKKEDSRQCKLYNTDESVHLQRALDVFLSRGDKRGVLKGKSSCSASASSSSGSAVVGDVEGERAGWGLWEGGDSDRSSQRGRIEEDRRTLLPALTFTSGTNASLDLQTKHDSQSMDTDGGDDANANTPRAPERQTERQTASGGGE</sequence>
<evidence type="ECO:0000259" key="13">
    <source>
        <dbReference type="PROSITE" id="PS50835"/>
    </source>
</evidence>
<reference evidence="15 16" key="1">
    <citation type="submission" date="2019-06" db="EMBL/GenBank/DDBJ databases">
        <title>Draft genomes of female and male turbot (Scophthalmus maximus).</title>
        <authorList>
            <person name="Xu H."/>
            <person name="Xu X.-W."/>
            <person name="Shao C."/>
            <person name="Chen S."/>
        </authorList>
    </citation>
    <scope>NUCLEOTIDE SEQUENCE [LARGE SCALE GENOMIC DNA]</scope>
    <source>
        <strain evidence="15">Ysfricsl-2016a</strain>
        <tissue evidence="15">Blood</tissue>
    </source>
</reference>
<dbReference type="GO" id="GO:0031430">
    <property type="term" value="C:M band"/>
    <property type="evidence" value="ECO:0007669"/>
    <property type="project" value="TreeGrafter"/>
</dbReference>
<evidence type="ECO:0000256" key="7">
    <source>
        <dbReference type="ARBA" id="ARBA00023319"/>
    </source>
</evidence>
<dbReference type="FunFam" id="2.60.40.10:FF:000111">
    <property type="entry name" value="Myosin-binding protein C, slow type"/>
    <property type="match status" value="1"/>
</dbReference>
<dbReference type="InterPro" id="IPR036116">
    <property type="entry name" value="FN3_sf"/>
</dbReference>
<evidence type="ECO:0000256" key="6">
    <source>
        <dbReference type="ARBA" id="ARBA00023203"/>
    </source>
</evidence>
<comment type="function">
    <text evidence="9">Thick filament-associated protein located in the crossbridge region of vertebrate striated muscle a bands. In vitro it binds MHC, F-actin and native thin filaments, and modifies the activity of actin-activated myosin ATPase. It may modulate muscle contraction or may play a more structural role.</text>
</comment>
<dbReference type="InterPro" id="IPR013098">
    <property type="entry name" value="Ig_I-set"/>
</dbReference>
<dbReference type="InterPro" id="IPR003598">
    <property type="entry name" value="Ig_sub2"/>
</dbReference>
<keyword evidence="4" id="KW-0130">Cell adhesion</keyword>
<dbReference type="GO" id="GO:0045214">
    <property type="term" value="P:sarcomere organization"/>
    <property type="evidence" value="ECO:0007669"/>
    <property type="project" value="TreeGrafter"/>
</dbReference>
<dbReference type="InterPro" id="IPR003961">
    <property type="entry name" value="FN3_dom"/>
</dbReference>
<dbReference type="CDD" id="cd05894">
    <property type="entry name" value="Ig_C5_MyBP-C"/>
    <property type="match status" value="1"/>
</dbReference>
<dbReference type="InterPro" id="IPR013783">
    <property type="entry name" value="Ig-like_fold"/>
</dbReference>
<comment type="similarity">
    <text evidence="8">Belongs to the immunoglobulin superfamily. MyBP family.</text>
</comment>
<dbReference type="FunFam" id="2.60.40.10:FF:000081">
    <property type="entry name" value="Myosin-binding protein C, slow type"/>
    <property type="match status" value="1"/>
</dbReference>
<evidence type="ECO:0000256" key="8">
    <source>
        <dbReference type="ARBA" id="ARBA00038352"/>
    </source>
</evidence>
<feature type="domain" description="Ig-like" evidence="13">
    <location>
        <begin position="972"/>
        <end position="1060"/>
    </location>
</feature>
<gene>
    <name evidence="15" type="ORF">F2P81_015276</name>
</gene>
<dbReference type="Pfam" id="PF07679">
    <property type="entry name" value="I-set"/>
    <property type="match status" value="6"/>
</dbReference>
<evidence type="ECO:0000256" key="11">
    <source>
        <dbReference type="ARBA" id="ARBA00076995"/>
    </source>
</evidence>
<dbReference type="SMART" id="SM00408">
    <property type="entry name" value="IGc2"/>
    <property type="match status" value="6"/>
</dbReference>
<keyword evidence="5" id="KW-0514">Muscle protein</keyword>
<dbReference type="PROSITE" id="PS50835">
    <property type="entry name" value="IG_LIKE"/>
    <property type="match status" value="5"/>
</dbReference>
<evidence type="ECO:0000313" key="15">
    <source>
        <dbReference type="EMBL" id="KAF0032986.1"/>
    </source>
</evidence>
<dbReference type="Proteomes" id="UP000438429">
    <property type="component" value="Unassembled WGS sequence"/>
</dbReference>
<dbReference type="GO" id="GO:0032982">
    <property type="term" value="C:myosin filament"/>
    <property type="evidence" value="ECO:0007669"/>
    <property type="project" value="UniProtKB-KW"/>
</dbReference>
<dbReference type="FunFam" id="2.60.40.10:FF:000070">
    <property type="entry name" value="Myosin-binding protein C, slow type"/>
    <property type="match status" value="1"/>
</dbReference>
<keyword evidence="2" id="KW-0597">Phosphoprotein</keyword>
<dbReference type="PANTHER" id="PTHR13817:SF17">
    <property type="entry name" value="MYOSIN-BINDING PROTEIN C, FAST-TYPE"/>
    <property type="match status" value="1"/>
</dbReference>
<evidence type="ECO:0000256" key="12">
    <source>
        <dbReference type="SAM" id="MobiDB-lite"/>
    </source>
</evidence>
<dbReference type="FunFam" id="2.60.40.10:FF:000060">
    <property type="entry name" value="Myosin-binding protein C, slow type"/>
    <property type="match status" value="1"/>
</dbReference>
<dbReference type="Gene3D" id="2.60.40.10">
    <property type="entry name" value="Immunoglobulins"/>
    <property type="match status" value="10"/>
</dbReference>
<proteinExistence type="inferred from homology"/>
<dbReference type="SMART" id="SM00060">
    <property type="entry name" value="FN3"/>
    <property type="match status" value="3"/>
</dbReference>
<dbReference type="GO" id="GO:0003779">
    <property type="term" value="F:actin binding"/>
    <property type="evidence" value="ECO:0007669"/>
    <property type="project" value="UniProtKB-KW"/>
</dbReference>
<dbReference type="SUPFAM" id="SSF49265">
    <property type="entry name" value="Fibronectin type III"/>
    <property type="match status" value="2"/>
</dbReference>
<organism evidence="15 16">
    <name type="scientific">Scophthalmus maximus</name>
    <name type="common">Turbot</name>
    <name type="synonym">Psetta maxima</name>
    <dbReference type="NCBI Taxonomy" id="52904"/>
    <lineage>
        <taxon>Eukaryota</taxon>
        <taxon>Metazoa</taxon>
        <taxon>Chordata</taxon>
        <taxon>Craniata</taxon>
        <taxon>Vertebrata</taxon>
        <taxon>Euteleostomi</taxon>
        <taxon>Actinopterygii</taxon>
        <taxon>Neopterygii</taxon>
        <taxon>Teleostei</taxon>
        <taxon>Neoteleostei</taxon>
        <taxon>Acanthomorphata</taxon>
        <taxon>Carangaria</taxon>
        <taxon>Pleuronectiformes</taxon>
        <taxon>Pleuronectoidei</taxon>
        <taxon>Scophthalmidae</taxon>
        <taxon>Scophthalmus</taxon>
    </lineage>
</organism>
<comment type="caution">
    <text evidence="15">The sequence shown here is derived from an EMBL/GenBank/DDBJ whole genome shotgun (WGS) entry which is preliminary data.</text>
</comment>
<keyword evidence="3" id="KW-0677">Repeat</keyword>
<evidence type="ECO:0000256" key="4">
    <source>
        <dbReference type="ARBA" id="ARBA00022889"/>
    </source>
</evidence>
<feature type="compositionally biased region" description="Basic and acidic residues" evidence="12">
    <location>
        <begin position="1367"/>
        <end position="1378"/>
    </location>
</feature>
<dbReference type="FunFam" id="2.60.40.10:FF:000225">
    <property type="entry name" value="Myosin-binding protein C, cardiac-type"/>
    <property type="match status" value="1"/>
</dbReference>
<evidence type="ECO:0000256" key="5">
    <source>
        <dbReference type="ARBA" id="ARBA00023179"/>
    </source>
</evidence>
<dbReference type="SMART" id="SM00409">
    <property type="entry name" value="IG"/>
    <property type="match status" value="7"/>
</dbReference>
<evidence type="ECO:0000256" key="2">
    <source>
        <dbReference type="ARBA" id="ARBA00022553"/>
    </source>
</evidence>
<feature type="region of interest" description="Disordered" evidence="12">
    <location>
        <begin position="1388"/>
        <end position="1439"/>
    </location>
</feature>
<dbReference type="PROSITE" id="PS50853">
    <property type="entry name" value="FN3"/>
    <property type="match status" value="3"/>
</dbReference>
<protein>
    <recommendedName>
        <fullName evidence="10">Myosin-binding protein C, fast-type</fullName>
    </recommendedName>
    <alternativeName>
        <fullName evidence="11">C-protein, skeletal muscle fast isoform</fullName>
    </alternativeName>
</protein>
<dbReference type="FunFam" id="2.60.40.10:FF:000326">
    <property type="entry name" value="Myosin-binding protein C, cardiac-type"/>
    <property type="match status" value="1"/>
</dbReference>
<dbReference type="SUPFAM" id="SSF48726">
    <property type="entry name" value="Immunoglobulin"/>
    <property type="match status" value="7"/>
</dbReference>
<dbReference type="CDD" id="cd00063">
    <property type="entry name" value="FN3"/>
    <property type="match status" value="3"/>
</dbReference>
<evidence type="ECO:0000259" key="14">
    <source>
        <dbReference type="PROSITE" id="PS50853"/>
    </source>
</evidence>
<feature type="domain" description="Fibronectin type-III" evidence="14">
    <location>
        <begin position="875"/>
        <end position="968"/>
    </location>
</feature>
<feature type="domain" description="Ig-like" evidence="13">
    <location>
        <begin position="1182"/>
        <end position="1270"/>
    </location>
</feature>
<keyword evidence="7" id="KW-0393">Immunoglobulin domain</keyword>
<dbReference type="InterPro" id="IPR003599">
    <property type="entry name" value="Ig_sub"/>
</dbReference>
<feature type="domain" description="Ig-like" evidence="13">
    <location>
        <begin position="403"/>
        <end position="482"/>
    </location>
</feature>
<evidence type="ECO:0000256" key="3">
    <source>
        <dbReference type="ARBA" id="ARBA00022737"/>
    </source>
</evidence>
<dbReference type="InterPro" id="IPR007110">
    <property type="entry name" value="Ig-like_dom"/>
</dbReference>
<feature type="domain" description="Fibronectin type-III" evidence="14">
    <location>
        <begin position="1069"/>
        <end position="1167"/>
    </location>
</feature>
<accession>A0A6A4SCW1</accession>
<keyword evidence="6" id="KW-0009">Actin-binding</keyword>
<evidence type="ECO:0000256" key="1">
    <source>
        <dbReference type="ARBA" id="ARBA00022433"/>
    </source>
</evidence>
<feature type="compositionally biased region" description="Polar residues" evidence="12">
    <location>
        <begin position="1389"/>
        <end position="1400"/>
    </location>
</feature>
<feature type="domain" description="Ig-like" evidence="13">
    <location>
        <begin position="571"/>
        <end position="643"/>
    </location>
</feature>
<dbReference type="FunFam" id="2.60.40.10:FF:000646">
    <property type="entry name" value="Myosin binding protein C, fast type"/>
    <property type="match status" value="1"/>
</dbReference>
<dbReference type="FunFam" id="2.60.40.10:FF:000062">
    <property type="entry name" value="Myosin-binding protein C, slow type"/>
    <property type="match status" value="1"/>
</dbReference>
<dbReference type="Pfam" id="PF00041">
    <property type="entry name" value="fn3"/>
    <property type="match status" value="3"/>
</dbReference>
<evidence type="ECO:0000256" key="10">
    <source>
        <dbReference type="ARBA" id="ARBA00069969"/>
    </source>
</evidence>
<dbReference type="InterPro" id="IPR040849">
    <property type="entry name" value="MyBP-C_THB"/>
</dbReference>
<evidence type="ECO:0000256" key="9">
    <source>
        <dbReference type="ARBA" id="ARBA00053486"/>
    </source>
</evidence>
<dbReference type="FunFam" id="2.60.40.10:FF:000031">
    <property type="entry name" value="Myosin-binding protein C, slow type"/>
    <property type="match status" value="1"/>
</dbReference>
<dbReference type="PANTHER" id="PTHR13817">
    <property type="entry name" value="TITIN"/>
    <property type="match status" value="1"/>
</dbReference>
<feature type="domain" description="Fibronectin type-III" evidence="14">
    <location>
        <begin position="775"/>
        <end position="874"/>
    </location>
</feature>
<evidence type="ECO:0000313" key="16">
    <source>
        <dbReference type="Proteomes" id="UP000438429"/>
    </source>
</evidence>
<dbReference type="GO" id="GO:0007155">
    <property type="term" value="P:cell adhesion"/>
    <property type="evidence" value="ECO:0007669"/>
    <property type="project" value="UniProtKB-KW"/>
</dbReference>
<name>A0A6A4SCW1_SCOMX</name>
<dbReference type="InterPro" id="IPR036179">
    <property type="entry name" value="Ig-like_dom_sf"/>
</dbReference>
<feature type="domain" description="Ig-like" evidence="13">
    <location>
        <begin position="673"/>
        <end position="766"/>
    </location>
</feature>
<dbReference type="EMBL" id="VEVO01000013">
    <property type="protein sequence ID" value="KAF0032986.1"/>
    <property type="molecule type" value="Genomic_DNA"/>
</dbReference>
<dbReference type="Pfam" id="PF18362">
    <property type="entry name" value="THB"/>
    <property type="match status" value="1"/>
</dbReference>
<dbReference type="InterPro" id="IPR050964">
    <property type="entry name" value="Striated_Muscle_Regulatory"/>
</dbReference>
<dbReference type="CDD" id="cd00096">
    <property type="entry name" value="Ig"/>
    <property type="match status" value="1"/>
</dbReference>